<reference evidence="5 6" key="1">
    <citation type="submission" date="2021-07" db="EMBL/GenBank/DDBJ databases">
        <title>Karlodiniumbacter phycospheric gen. nov., sp. nov., a phycosphere bacterium isolated from karlodinium veneficum.</title>
        <authorList>
            <person name="Peng Y."/>
            <person name="Jiang L."/>
            <person name="Lee J."/>
        </authorList>
    </citation>
    <scope>NUCLEOTIDE SEQUENCE</scope>
    <source>
        <strain evidence="5 6">N5</strain>
    </source>
</reference>
<keyword evidence="1" id="KW-0238">DNA-binding</keyword>
<evidence type="ECO:0000256" key="2">
    <source>
        <dbReference type="ARBA" id="ARBA00023172"/>
    </source>
</evidence>
<feature type="domain" description="Recombinase zinc beta ribbon" evidence="4">
    <location>
        <begin position="36"/>
        <end position="91"/>
    </location>
</feature>
<dbReference type="PANTHER" id="PTHR30461">
    <property type="entry name" value="DNA-INVERTASE FROM LAMBDOID PROPHAGE"/>
    <property type="match status" value="1"/>
</dbReference>
<dbReference type="PANTHER" id="PTHR30461:SF2">
    <property type="entry name" value="SERINE RECOMBINASE PINE-RELATED"/>
    <property type="match status" value="1"/>
</dbReference>
<evidence type="ECO:0000256" key="3">
    <source>
        <dbReference type="SAM" id="MobiDB-lite"/>
    </source>
</evidence>
<feature type="region of interest" description="Disordered" evidence="3">
    <location>
        <begin position="1"/>
        <end position="36"/>
    </location>
</feature>
<gene>
    <name evidence="5" type="ORF">KUL25_12000</name>
</gene>
<protein>
    <submittedName>
        <fullName evidence="5">Zinc ribbon domain-containing protein</fullName>
    </submittedName>
</protein>
<feature type="compositionally biased region" description="Basic residues" evidence="3">
    <location>
        <begin position="12"/>
        <end position="29"/>
    </location>
</feature>
<keyword evidence="2" id="KW-0233">DNA recombination</keyword>
<keyword evidence="6" id="KW-1185">Reference proteome</keyword>
<evidence type="ECO:0000256" key="1">
    <source>
        <dbReference type="ARBA" id="ARBA00023125"/>
    </source>
</evidence>
<organism evidence="5">
    <name type="scientific">Gymnodinialimonas phycosphaerae</name>
    <dbReference type="NCBI Taxonomy" id="2841589"/>
    <lineage>
        <taxon>Bacteria</taxon>
        <taxon>Pseudomonadati</taxon>
        <taxon>Pseudomonadota</taxon>
        <taxon>Alphaproteobacteria</taxon>
        <taxon>Rhodobacterales</taxon>
        <taxon>Paracoccaceae</taxon>
        <taxon>Gymnodinialimonas</taxon>
    </lineage>
</organism>
<accession>A0A975YI15</accession>
<dbReference type="GO" id="GO:0000150">
    <property type="term" value="F:DNA strand exchange activity"/>
    <property type="evidence" value="ECO:0007669"/>
    <property type="project" value="TreeGrafter"/>
</dbReference>
<dbReference type="Proteomes" id="UP000693972">
    <property type="component" value="Unassembled WGS sequence"/>
</dbReference>
<evidence type="ECO:0000313" key="5">
    <source>
        <dbReference type="EMBL" id="QXL90037.1"/>
    </source>
</evidence>
<dbReference type="Pfam" id="PF13408">
    <property type="entry name" value="Zn_ribbon_recom"/>
    <property type="match status" value="1"/>
</dbReference>
<proteinExistence type="predicted"/>
<dbReference type="AlphaFoldDB" id="A0A975YI15"/>
<evidence type="ECO:0000259" key="4">
    <source>
        <dbReference type="Pfam" id="PF13408"/>
    </source>
</evidence>
<sequence>MVPQSLWDSVQVKRKSRAHQQTKGRRGRGPSRPTRPFSGLLRCGLCGGGIAISKRRGGSVWGRCSTRTESGSCTNLAEMRIDRIEATIFKGLTEELRDPVYVRKYLKAYHKERARLNREAKQNGAGLERKAAKARMAFDRARALYIKGVTDGPEAEAEIHRLQEDVKAAQAILPRIDTEPEVIELHPASIERYLEALADLSDGRLAPDNCDAVAILRELVSAVINTPKERGLDVTVDGFRAALLGESPICRGLMVAEEGLEPPTRGL</sequence>
<evidence type="ECO:0000313" key="6">
    <source>
        <dbReference type="Proteomes" id="UP000693972"/>
    </source>
</evidence>
<dbReference type="InterPro" id="IPR050639">
    <property type="entry name" value="SSR_resolvase"/>
</dbReference>
<name>A0A975YI15_9RHOB</name>
<dbReference type="EMBL" id="CP078073">
    <property type="protein sequence ID" value="QXL90037.1"/>
    <property type="molecule type" value="Genomic_DNA"/>
</dbReference>
<dbReference type="GO" id="GO:0003677">
    <property type="term" value="F:DNA binding"/>
    <property type="evidence" value="ECO:0007669"/>
    <property type="project" value="UniProtKB-KW"/>
</dbReference>
<dbReference type="InterPro" id="IPR025827">
    <property type="entry name" value="Zn_ribbon_recom_dom"/>
</dbReference>
<dbReference type="EMBL" id="JAIMBW010000001">
    <property type="protein sequence ID" value="MBY4893487.1"/>
    <property type="molecule type" value="Genomic_DNA"/>
</dbReference>